<evidence type="ECO:0000256" key="1">
    <source>
        <dbReference type="ARBA" id="ARBA00022737"/>
    </source>
</evidence>
<reference evidence="5 6" key="1">
    <citation type="submission" date="2023-10" db="EMBL/GenBank/DDBJ databases">
        <title>Chromosome-scale genome assembly provides insights into flower coloration mechanisms of Canna indica.</title>
        <authorList>
            <person name="Li C."/>
        </authorList>
    </citation>
    <scope>NUCLEOTIDE SEQUENCE [LARGE SCALE GENOMIC DNA]</scope>
    <source>
        <tissue evidence="5">Flower</tissue>
    </source>
</reference>
<sequence>MAIGHYRQEAKDLCCAVLYFLEYKYELGAVIGHRKGKVEYRVTEESLKDRLDTDMRSACWPVFCQRMQEDAQEFAKLIPNHKFFQGGRTNLYIKNLYQDIMDVVLKEKFSEYGSIDSTVVMKDKDGMSRGFGFVNFLSGDDAKNALENLNGSKLGNFSTLP</sequence>
<dbReference type="AlphaFoldDB" id="A0AAQ3Q500"/>
<dbReference type="Gene3D" id="3.30.70.330">
    <property type="match status" value="1"/>
</dbReference>
<keyword evidence="1" id="KW-0677">Repeat</keyword>
<evidence type="ECO:0000259" key="4">
    <source>
        <dbReference type="PROSITE" id="PS50102"/>
    </source>
</evidence>
<gene>
    <name evidence="5" type="ORF">Cni_G06666</name>
</gene>
<proteinExistence type="predicted"/>
<evidence type="ECO:0000256" key="2">
    <source>
        <dbReference type="ARBA" id="ARBA00022884"/>
    </source>
</evidence>
<dbReference type="GO" id="GO:0003723">
    <property type="term" value="F:RNA binding"/>
    <property type="evidence" value="ECO:0007669"/>
    <property type="project" value="UniProtKB-UniRule"/>
</dbReference>
<protein>
    <recommendedName>
        <fullName evidence="4">RRM domain-containing protein</fullName>
    </recommendedName>
</protein>
<dbReference type="Proteomes" id="UP001327560">
    <property type="component" value="Chromosome 2"/>
</dbReference>
<organism evidence="5 6">
    <name type="scientific">Canna indica</name>
    <name type="common">Indian-shot</name>
    <dbReference type="NCBI Taxonomy" id="4628"/>
    <lineage>
        <taxon>Eukaryota</taxon>
        <taxon>Viridiplantae</taxon>
        <taxon>Streptophyta</taxon>
        <taxon>Embryophyta</taxon>
        <taxon>Tracheophyta</taxon>
        <taxon>Spermatophyta</taxon>
        <taxon>Magnoliopsida</taxon>
        <taxon>Liliopsida</taxon>
        <taxon>Zingiberales</taxon>
        <taxon>Cannaceae</taxon>
        <taxon>Canna</taxon>
    </lineage>
</organism>
<dbReference type="EMBL" id="CP136891">
    <property type="protein sequence ID" value="WOK97958.1"/>
    <property type="molecule type" value="Genomic_DNA"/>
</dbReference>
<keyword evidence="2 3" id="KW-0694">RNA-binding</keyword>
<dbReference type="SUPFAM" id="SSF54928">
    <property type="entry name" value="RNA-binding domain, RBD"/>
    <property type="match status" value="1"/>
</dbReference>
<dbReference type="InterPro" id="IPR035979">
    <property type="entry name" value="RBD_domain_sf"/>
</dbReference>
<dbReference type="PROSITE" id="PS50102">
    <property type="entry name" value="RRM"/>
    <property type="match status" value="1"/>
</dbReference>
<dbReference type="Pfam" id="PF00076">
    <property type="entry name" value="RRM_1"/>
    <property type="match status" value="1"/>
</dbReference>
<evidence type="ECO:0000313" key="6">
    <source>
        <dbReference type="Proteomes" id="UP001327560"/>
    </source>
</evidence>
<feature type="domain" description="RRM" evidence="4">
    <location>
        <begin position="89"/>
        <end position="161"/>
    </location>
</feature>
<dbReference type="InterPro" id="IPR000504">
    <property type="entry name" value="RRM_dom"/>
</dbReference>
<dbReference type="InterPro" id="IPR012677">
    <property type="entry name" value="Nucleotide-bd_a/b_plait_sf"/>
</dbReference>
<dbReference type="SMART" id="SM00360">
    <property type="entry name" value="RRM"/>
    <property type="match status" value="1"/>
</dbReference>
<evidence type="ECO:0000256" key="3">
    <source>
        <dbReference type="PROSITE-ProRule" id="PRU00176"/>
    </source>
</evidence>
<dbReference type="PANTHER" id="PTHR24012">
    <property type="entry name" value="RNA BINDING PROTEIN"/>
    <property type="match status" value="1"/>
</dbReference>
<accession>A0AAQ3Q500</accession>
<name>A0AAQ3Q500_9LILI</name>
<keyword evidence="6" id="KW-1185">Reference proteome</keyword>
<evidence type="ECO:0000313" key="5">
    <source>
        <dbReference type="EMBL" id="WOK97958.1"/>
    </source>
</evidence>